<evidence type="ECO:0000313" key="3">
    <source>
        <dbReference type="EMBL" id="CAK9176503.1"/>
    </source>
</evidence>
<keyword evidence="4" id="KW-1185">Reference proteome</keyword>
<protein>
    <recommendedName>
        <fullName evidence="5">F-box domain-containing protein</fullName>
    </recommendedName>
</protein>
<comment type="caution">
    <text evidence="3">The sequence shown here is derived from an EMBL/GenBank/DDBJ whole genome shotgun (WGS) entry which is preliminary data.</text>
</comment>
<dbReference type="Proteomes" id="UP001642360">
    <property type="component" value="Unassembled WGS sequence"/>
</dbReference>
<dbReference type="Pfam" id="PF00646">
    <property type="entry name" value="F-box"/>
    <property type="match status" value="1"/>
</dbReference>
<dbReference type="InterPro" id="IPR036047">
    <property type="entry name" value="F-box-like_dom_sf"/>
</dbReference>
<evidence type="ECO:0008006" key="5">
    <source>
        <dbReference type="Google" id="ProtNLM"/>
    </source>
</evidence>
<dbReference type="PANTHER" id="PTHR34145:SF53">
    <property type="entry name" value="LEUCINE-RICH REPEAT DOMAIN SUPERFAMILY"/>
    <property type="match status" value="1"/>
</dbReference>
<evidence type="ECO:0000259" key="2">
    <source>
        <dbReference type="Pfam" id="PF23622"/>
    </source>
</evidence>
<gene>
    <name evidence="3" type="ORF">ILEXP_LOCUS46355</name>
</gene>
<dbReference type="InterPro" id="IPR055357">
    <property type="entry name" value="LRR_At1g61320_AtMIF1"/>
</dbReference>
<dbReference type="InterPro" id="IPR032675">
    <property type="entry name" value="LRR_dom_sf"/>
</dbReference>
<sequence length="475" mass="55126">MGKKLQKNKKNHQFQRYDLSHDRRRDSCNYEILSGLRFHTEEEHKDDRISSLPDDILLRFLYLIPFKDALQTIALSTRWRNLWNRAALVRHGAIEDIDCVVGDLLLHFVELNPLAHPERLRFQFGRGRILSAIIGLGKKLRLDFSKGESAIPRQFDWHLVLNSIDPTHQPPSHTTFVKSLNLTSVNYLTNEIVSSLVSNFQSLESLTIARCEGLQSLRVDVLSKLLNLTILDCPDLKSLYIEAYELQSLRYRGPVCWISLRGVVDIADAMLDFRYSPGYNQYYSYKHSDSLIKLLGDVETLTLSGGIFKTLMHPLPSRRFYRLKDLWWIDSSMEEYNIDSLFTFITACPSLERLFITIDPTSYRSPSSLSKCYNKVGKPARLRHLKVVKLEGFTKDEDVILLKELLLEAFNVEPRIIVATDGSYSRTIIKIPKHQRKNNLKMVESKSQRWKSLYKFVEELEDNIGLYSKHAHFDL</sequence>
<dbReference type="InterPro" id="IPR053772">
    <property type="entry name" value="At1g61320/At1g61330-like"/>
</dbReference>
<dbReference type="AlphaFoldDB" id="A0ABC8U607"/>
<dbReference type="EMBL" id="CAUOFW020006835">
    <property type="protein sequence ID" value="CAK9176503.1"/>
    <property type="molecule type" value="Genomic_DNA"/>
</dbReference>
<dbReference type="Pfam" id="PF23622">
    <property type="entry name" value="LRR_At1g61320_AtMIF1"/>
    <property type="match status" value="1"/>
</dbReference>
<dbReference type="Gene3D" id="3.80.10.10">
    <property type="entry name" value="Ribonuclease Inhibitor"/>
    <property type="match status" value="1"/>
</dbReference>
<evidence type="ECO:0000313" key="4">
    <source>
        <dbReference type="Proteomes" id="UP001642360"/>
    </source>
</evidence>
<accession>A0ABC8U607</accession>
<dbReference type="InterPro" id="IPR001810">
    <property type="entry name" value="F-box_dom"/>
</dbReference>
<organism evidence="3 4">
    <name type="scientific">Ilex paraguariensis</name>
    <name type="common">yerba mate</name>
    <dbReference type="NCBI Taxonomy" id="185542"/>
    <lineage>
        <taxon>Eukaryota</taxon>
        <taxon>Viridiplantae</taxon>
        <taxon>Streptophyta</taxon>
        <taxon>Embryophyta</taxon>
        <taxon>Tracheophyta</taxon>
        <taxon>Spermatophyta</taxon>
        <taxon>Magnoliopsida</taxon>
        <taxon>eudicotyledons</taxon>
        <taxon>Gunneridae</taxon>
        <taxon>Pentapetalae</taxon>
        <taxon>asterids</taxon>
        <taxon>campanulids</taxon>
        <taxon>Aquifoliales</taxon>
        <taxon>Aquifoliaceae</taxon>
        <taxon>Ilex</taxon>
    </lineage>
</organism>
<feature type="domain" description="At1g61320/AtMIF1 LRR" evidence="2">
    <location>
        <begin position="163"/>
        <end position="429"/>
    </location>
</feature>
<feature type="domain" description="F-box" evidence="1">
    <location>
        <begin position="49"/>
        <end position="85"/>
    </location>
</feature>
<dbReference type="SUPFAM" id="SSF52047">
    <property type="entry name" value="RNI-like"/>
    <property type="match status" value="1"/>
</dbReference>
<name>A0ABC8U607_9AQUA</name>
<reference evidence="3 4" key="1">
    <citation type="submission" date="2024-02" db="EMBL/GenBank/DDBJ databases">
        <authorList>
            <person name="Vignale AGUSTIN F."/>
            <person name="Sosa J E."/>
            <person name="Modenutti C."/>
        </authorList>
    </citation>
    <scope>NUCLEOTIDE SEQUENCE [LARGE SCALE GENOMIC DNA]</scope>
</reference>
<proteinExistence type="predicted"/>
<dbReference type="SUPFAM" id="SSF81383">
    <property type="entry name" value="F-box domain"/>
    <property type="match status" value="1"/>
</dbReference>
<dbReference type="InterPro" id="IPR053781">
    <property type="entry name" value="F-box_AtFBL13-like"/>
</dbReference>
<evidence type="ECO:0000259" key="1">
    <source>
        <dbReference type="Pfam" id="PF00646"/>
    </source>
</evidence>
<dbReference type="PANTHER" id="PTHR34145">
    <property type="entry name" value="OS02G0105600 PROTEIN"/>
    <property type="match status" value="1"/>
</dbReference>
<dbReference type="CDD" id="cd22160">
    <property type="entry name" value="F-box_AtFBL13-like"/>
    <property type="match status" value="1"/>
</dbReference>